<proteinExistence type="predicted"/>
<dbReference type="InterPro" id="IPR045596">
    <property type="entry name" value="DUF6459"/>
</dbReference>
<evidence type="ECO:0000313" key="3">
    <source>
        <dbReference type="Proteomes" id="UP000587527"/>
    </source>
</evidence>
<accession>A0A841BS52</accession>
<comment type="caution">
    <text evidence="2">The sequence shown here is derived from an EMBL/GenBank/DDBJ whole genome shotgun (WGS) entry which is preliminary data.</text>
</comment>
<dbReference type="AlphaFoldDB" id="A0A841BS52"/>
<sequence length="163" mass="17936">MTAPIRLRPAPSHEPPYVDEPEDTRRPAPAVVEEAAPEPLLLALADASPECHQAARRFVMLCIEICHGFRPPAQVSKISRPREAQDIVDEIARMAREVTRRKPSGMTRLDAIKPRRIRVCEPRPGVSEAAVVLAVHGSILALAFRLERQGATGPWLCTAAVML</sequence>
<reference evidence="2 3" key="1">
    <citation type="submission" date="2020-08" db="EMBL/GenBank/DDBJ databases">
        <title>Sequencing the genomes of 1000 actinobacteria strains.</title>
        <authorList>
            <person name="Klenk H.-P."/>
        </authorList>
    </citation>
    <scope>NUCLEOTIDE SEQUENCE [LARGE SCALE GENOMIC DNA]</scope>
    <source>
        <strain evidence="2 3">DSM 45362</strain>
    </source>
</reference>
<evidence type="ECO:0000313" key="2">
    <source>
        <dbReference type="EMBL" id="MBB5870228.1"/>
    </source>
</evidence>
<dbReference type="Pfam" id="PF20060">
    <property type="entry name" value="DUF6459"/>
    <property type="match status" value="1"/>
</dbReference>
<gene>
    <name evidence="2" type="ORF">F4553_003607</name>
</gene>
<protein>
    <submittedName>
        <fullName evidence="2">Uncharacterized protein</fullName>
    </submittedName>
</protein>
<dbReference type="EMBL" id="JACHMN010000002">
    <property type="protein sequence ID" value="MBB5870228.1"/>
    <property type="molecule type" value="Genomic_DNA"/>
</dbReference>
<feature type="region of interest" description="Disordered" evidence="1">
    <location>
        <begin position="1"/>
        <end position="27"/>
    </location>
</feature>
<dbReference type="RefSeq" id="WP_184837471.1">
    <property type="nucleotide sequence ID" value="NZ_JACHMN010000002.1"/>
</dbReference>
<name>A0A841BS52_9ACTN</name>
<dbReference type="Proteomes" id="UP000587527">
    <property type="component" value="Unassembled WGS sequence"/>
</dbReference>
<evidence type="ECO:0000256" key="1">
    <source>
        <dbReference type="SAM" id="MobiDB-lite"/>
    </source>
</evidence>
<organism evidence="2 3">
    <name type="scientific">Allocatelliglobosispora scoriae</name>
    <dbReference type="NCBI Taxonomy" id="643052"/>
    <lineage>
        <taxon>Bacteria</taxon>
        <taxon>Bacillati</taxon>
        <taxon>Actinomycetota</taxon>
        <taxon>Actinomycetes</taxon>
        <taxon>Micromonosporales</taxon>
        <taxon>Micromonosporaceae</taxon>
        <taxon>Allocatelliglobosispora</taxon>
    </lineage>
</organism>
<keyword evidence="3" id="KW-1185">Reference proteome</keyword>